<reference evidence="1" key="1">
    <citation type="submission" date="2016-01" db="EMBL/GenBank/DDBJ databases">
        <authorList>
            <person name="Peeters C."/>
        </authorList>
    </citation>
    <scope>NUCLEOTIDE SEQUENCE</scope>
    <source>
        <strain evidence="1">LMG 29320</strain>
    </source>
</reference>
<dbReference type="RefSeq" id="WP_061133741.1">
    <property type="nucleotide sequence ID" value="NZ_FCNX02000003.1"/>
</dbReference>
<dbReference type="OrthoDB" id="9008958at2"/>
<keyword evidence="2" id="KW-1185">Reference proteome</keyword>
<protein>
    <submittedName>
        <fullName evidence="1">Uncharacterized protein</fullName>
    </submittedName>
</protein>
<dbReference type="Proteomes" id="UP000054903">
    <property type="component" value="Unassembled WGS sequence"/>
</dbReference>
<sequence length="69" mass="7692">MFNDASNALTLYVIDARTWLDEWYDHARLAGFVEPPITLDETIADRLEGYFQAGLTPADGAIAFFGTVH</sequence>
<evidence type="ECO:0000313" key="1">
    <source>
        <dbReference type="EMBL" id="SAK53688.1"/>
    </source>
</evidence>
<accession>A0A158A7C2</accession>
<name>A0A158A7C2_9BURK</name>
<organism evidence="1 2">
    <name type="scientific">Caballeronia fortuita</name>
    <dbReference type="NCBI Taxonomy" id="1777138"/>
    <lineage>
        <taxon>Bacteria</taxon>
        <taxon>Pseudomonadati</taxon>
        <taxon>Pseudomonadota</taxon>
        <taxon>Betaproteobacteria</taxon>
        <taxon>Burkholderiales</taxon>
        <taxon>Burkholderiaceae</taxon>
        <taxon>Caballeronia</taxon>
    </lineage>
</organism>
<comment type="caution">
    <text evidence="1">The sequence shown here is derived from an EMBL/GenBank/DDBJ whole genome shotgun (WGS) entry which is preliminary data.</text>
</comment>
<evidence type="ECO:0000313" key="2">
    <source>
        <dbReference type="Proteomes" id="UP000054903"/>
    </source>
</evidence>
<proteinExistence type="predicted"/>
<dbReference type="EMBL" id="FCNX02000003">
    <property type="protein sequence ID" value="SAK53688.1"/>
    <property type="molecule type" value="Genomic_DNA"/>
</dbReference>
<dbReference type="AlphaFoldDB" id="A0A158A7C2"/>
<gene>
    <name evidence="1" type="ORF">AWB77_01456</name>
</gene>